<dbReference type="PROSITE" id="PS51318">
    <property type="entry name" value="TAT"/>
    <property type="match status" value="1"/>
</dbReference>
<reference evidence="2 3" key="1">
    <citation type="submission" date="2015-09" db="EMBL/GenBank/DDBJ databases">
        <title>Sorangium comparison.</title>
        <authorList>
            <person name="Zaburannyi N."/>
            <person name="Bunk B."/>
            <person name="Overmann J."/>
            <person name="Mueller R."/>
        </authorList>
    </citation>
    <scope>NUCLEOTIDE SEQUENCE [LARGE SCALE GENOMIC DNA]</scope>
    <source>
        <strain evidence="2 3">So ce26</strain>
    </source>
</reference>
<keyword evidence="1" id="KW-0732">Signal</keyword>
<dbReference type="AlphaFoldDB" id="A0A2L0EWA3"/>
<dbReference type="OrthoDB" id="5483350at2"/>
<dbReference type="Pfam" id="PF07586">
    <property type="entry name" value="HXXSHH"/>
    <property type="match status" value="1"/>
</dbReference>
<evidence type="ECO:0000313" key="3">
    <source>
        <dbReference type="Proteomes" id="UP000238348"/>
    </source>
</evidence>
<sequence length="531" mass="56913">MTKNLTRRIFLRGLGGAAVAAPFLSSVAEREAEAQPAGGGAPKRLIVLFTHYGCLTNRWFPAKSHGALTAADYEATTLKHLAPYASKLLMPRGIRAMNEWSFGRTHGQNNDPHTQVMGSYFTCYPVTPESDKFGAKSTGRSLDHVCAEQVNPNGVDPLLMQIGGVRTDSMSNFSYRKPGEIFSGIGSPTTIFNNLTNLFGQGSMSPDTYKVVRGKSVIDIVRDDLSTLQRYDMSQADKQKLADWMDLLHQTTGTVRAQCSEETAAALGLTSQTVQAASQGGGLGVDLSKSTNIMMDLAVLTAICDQNRVIFMKFPGTMIFKWDGVNHEKDTHGISHRIGTAFMGGDCLAGVNDMIAQIDDWYAKKFAYLVGRLDSFDEGDGKLLDNTATVWFQEDSDGNSHNLNNLPIIQAGSCGGYFKVGQAVNVFDGKADLTRGNSEGACGPGDGDVSNADLDGTGTPADIANAPINKYFCNLMNAIGVKAGADGFPAKGGTAEVTHFGKYDDTKLFANESNAASIKNPGEFKELRASG</sequence>
<accession>A0A2L0EWA3</accession>
<name>A0A2L0EWA3_SORCE</name>
<gene>
    <name evidence="2" type="ORF">SOCE26_050310</name>
</gene>
<dbReference type="EMBL" id="CP012673">
    <property type="protein sequence ID" value="AUX43581.1"/>
    <property type="molecule type" value="Genomic_DNA"/>
</dbReference>
<feature type="signal peptide" evidence="1">
    <location>
        <begin position="1"/>
        <end position="20"/>
    </location>
</feature>
<evidence type="ECO:0000313" key="2">
    <source>
        <dbReference type="EMBL" id="AUX43581.1"/>
    </source>
</evidence>
<feature type="chain" id="PRO_5014662549" description="Tat pathway signal sequence" evidence="1">
    <location>
        <begin position="21"/>
        <end position="531"/>
    </location>
</feature>
<evidence type="ECO:0008006" key="4">
    <source>
        <dbReference type="Google" id="ProtNLM"/>
    </source>
</evidence>
<dbReference type="InterPro" id="IPR011447">
    <property type="entry name" value="DUF1552"/>
</dbReference>
<proteinExistence type="predicted"/>
<protein>
    <recommendedName>
        <fullName evidence="4">Tat pathway signal sequence</fullName>
    </recommendedName>
</protein>
<evidence type="ECO:0000256" key="1">
    <source>
        <dbReference type="SAM" id="SignalP"/>
    </source>
</evidence>
<dbReference type="Proteomes" id="UP000238348">
    <property type="component" value="Chromosome"/>
</dbReference>
<dbReference type="InterPro" id="IPR006311">
    <property type="entry name" value="TAT_signal"/>
</dbReference>
<organism evidence="2 3">
    <name type="scientific">Sorangium cellulosum</name>
    <name type="common">Polyangium cellulosum</name>
    <dbReference type="NCBI Taxonomy" id="56"/>
    <lineage>
        <taxon>Bacteria</taxon>
        <taxon>Pseudomonadati</taxon>
        <taxon>Myxococcota</taxon>
        <taxon>Polyangia</taxon>
        <taxon>Polyangiales</taxon>
        <taxon>Polyangiaceae</taxon>
        <taxon>Sorangium</taxon>
    </lineage>
</organism>